<proteinExistence type="predicted"/>
<organism evidence="2 3">
    <name type="scientific">Massarina eburnea CBS 473.64</name>
    <dbReference type="NCBI Taxonomy" id="1395130"/>
    <lineage>
        <taxon>Eukaryota</taxon>
        <taxon>Fungi</taxon>
        <taxon>Dikarya</taxon>
        <taxon>Ascomycota</taxon>
        <taxon>Pezizomycotina</taxon>
        <taxon>Dothideomycetes</taxon>
        <taxon>Pleosporomycetidae</taxon>
        <taxon>Pleosporales</taxon>
        <taxon>Massarineae</taxon>
        <taxon>Massarinaceae</taxon>
        <taxon>Massarina</taxon>
    </lineage>
</organism>
<protein>
    <submittedName>
        <fullName evidence="2">Uncharacterized protein</fullName>
    </submittedName>
</protein>
<accession>A0A6A6RKC3</accession>
<keyword evidence="3" id="KW-1185">Reference proteome</keyword>
<dbReference type="AlphaFoldDB" id="A0A6A6RKC3"/>
<feature type="region of interest" description="Disordered" evidence="1">
    <location>
        <begin position="143"/>
        <end position="166"/>
    </location>
</feature>
<gene>
    <name evidence="2" type="ORF">P280DRAFT_162855</name>
</gene>
<evidence type="ECO:0000313" key="2">
    <source>
        <dbReference type="EMBL" id="KAF2635999.1"/>
    </source>
</evidence>
<evidence type="ECO:0000313" key="3">
    <source>
        <dbReference type="Proteomes" id="UP000799753"/>
    </source>
</evidence>
<reference evidence="2" key="1">
    <citation type="journal article" date="2020" name="Stud. Mycol.">
        <title>101 Dothideomycetes genomes: a test case for predicting lifestyles and emergence of pathogens.</title>
        <authorList>
            <person name="Haridas S."/>
            <person name="Albert R."/>
            <person name="Binder M."/>
            <person name="Bloem J."/>
            <person name="Labutti K."/>
            <person name="Salamov A."/>
            <person name="Andreopoulos B."/>
            <person name="Baker S."/>
            <person name="Barry K."/>
            <person name="Bills G."/>
            <person name="Bluhm B."/>
            <person name="Cannon C."/>
            <person name="Castanera R."/>
            <person name="Culley D."/>
            <person name="Daum C."/>
            <person name="Ezra D."/>
            <person name="Gonzalez J."/>
            <person name="Henrissat B."/>
            <person name="Kuo A."/>
            <person name="Liang C."/>
            <person name="Lipzen A."/>
            <person name="Lutzoni F."/>
            <person name="Magnuson J."/>
            <person name="Mondo S."/>
            <person name="Nolan M."/>
            <person name="Ohm R."/>
            <person name="Pangilinan J."/>
            <person name="Park H.-J."/>
            <person name="Ramirez L."/>
            <person name="Alfaro M."/>
            <person name="Sun H."/>
            <person name="Tritt A."/>
            <person name="Yoshinaga Y."/>
            <person name="Zwiers L.-H."/>
            <person name="Turgeon B."/>
            <person name="Goodwin S."/>
            <person name="Spatafora J."/>
            <person name="Crous P."/>
            <person name="Grigoriev I."/>
        </authorList>
    </citation>
    <scope>NUCLEOTIDE SEQUENCE</scope>
    <source>
        <strain evidence="2">CBS 473.64</strain>
    </source>
</reference>
<dbReference type="Proteomes" id="UP000799753">
    <property type="component" value="Unassembled WGS sequence"/>
</dbReference>
<evidence type="ECO:0000256" key="1">
    <source>
        <dbReference type="SAM" id="MobiDB-lite"/>
    </source>
</evidence>
<sequence length="222" mass="23877">MYLAPWGPFRGCGFLFDAARKADESEAGGCPWSCAFPRLLGSASLSGIIERSLHSNDCVTAAAVGLCDAVHISPWSRVVERCILAVCSPGWPASPLHNLISLRRPALRCPALPCAARQALAPWSVVAPALLRRRRSISLRYRGPSSIKGKMPGQSSRLLNKNARAPSPLPVSEVSPLLSLPSSRAIIVPLHKPYKPKHTGILSPELSHPACPHTHTHTRCGQ</sequence>
<name>A0A6A6RKC3_9PLEO</name>
<dbReference type="EMBL" id="MU006801">
    <property type="protein sequence ID" value="KAF2635999.1"/>
    <property type="molecule type" value="Genomic_DNA"/>
</dbReference>